<name>A0A9D2HCJ8_9BACT</name>
<keyword evidence="1" id="KW-0732">Signal</keyword>
<evidence type="ECO:0000313" key="4">
    <source>
        <dbReference type="Proteomes" id="UP000824225"/>
    </source>
</evidence>
<dbReference type="EMBL" id="DXAN01000002">
    <property type="protein sequence ID" value="HJA07656.1"/>
    <property type="molecule type" value="Genomic_DNA"/>
</dbReference>
<dbReference type="Pfam" id="PF01497">
    <property type="entry name" value="Peripla_BP_2"/>
    <property type="match status" value="1"/>
</dbReference>
<sequence>MTRLFTPCATLWSIFLSFVLPFCLSAAAPAEAAPLRLTDDTGCSVELEAPARRVVALYGAFNDILLDMGLGDRLAARTRADIRPELAALPVIGTHMRPNLELIAALQPDLILQFEGRREAEAQVAQLRALGFPVAVFRGSSFPDLYRIIAALGVLTGAEDRADALIDSLRSRLNALAERRIGALRPRVFFEIRSPNLLAAGANSTASAIIEAAGGENAVRVPERVARLNEEELIRLDPEVYIVQQGPMNAAPTPPAERDHYRNLRAVREGHVLTVDESLFSRPAPGMVEAAEMLADFFDTL</sequence>
<dbReference type="SUPFAM" id="SSF53807">
    <property type="entry name" value="Helical backbone' metal receptor"/>
    <property type="match status" value="1"/>
</dbReference>
<accession>A0A9D2HCJ8</accession>
<dbReference type="PANTHER" id="PTHR30535:SF34">
    <property type="entry name" value="MOLYBDATE-BINDING PROTEIN MOLA"/>
    <property type="match status" value="1"/>
</dbReference>
<dbReference type="InterPro" id="IPR002491">
    <property type="entry name" value="ABC_transptr_periplasmic_BD"/>
</dbReference>
<reference evidence="3" key="2">
    <citation type="submission" date="2021-04" db="EMBL/GenBank/DDBJ databases">
        <authorList>
            <person name="Gilroy R."/>
        </authorList>
    </citation>
    <scope>NUCLEOTIDE SEQUENCE</scope>
    <source>
        <strain evidence="3">CHK186-16707</strain>
    </source>
</reference>
<gene>
    <name evidence="3" type="ORF">H9962_00475</name>
</gene>
<reference evidence="3" key="1">
    <citation type="journal article" date="2021" name="PeerJ">
        <title>Extensive microbial diversity within the chicken gut microbiome revealed by metagenomics and culture.</title>
        <authorList>
            <person name="Gilroy R."/>
            <person name="Ravi A."/>
            <person name="Getino M."/>
            <person name="Pursley I."/>
            <person name="Horton D.L."/>
            <person name="Alikhan N.F."/>
            <person name="Baker D."/>
            <person name="Gharbi K."/>
            <person name="Hall N."/>
            <person name="Watson M."/>
            <person name="Adriaenssens E.M."/>
            <person name="Foster-Nyarko E."/>
            <person name="Jarju S."/>
            <person name="Secka A."/>
            <person name="Antonio M."/>
            <person name="Oren A."/>
            <person name="Chaudhuri R.R."/>
            <person name="La Ragione R."/>
            <person name="Hildebrand F."/>
            <person name="Pallen M.J."/>
        </authorList>
    </citation>
    <scope>NUCLEOTIDE SEQUENCE</scope>
    <source>
        <strain evidence="3">CHK186-16707</strain>
    </source>
</reference>
<dbReference type="PANTHER" id="PTHR30535">
    <property type="entry name" value="VITAMIN B12-BINDING PROTEIN"/>
    <property type="match status" value="1"/>
</dbReference>
<protein>
    <submittedName>
        <fullName evidence="3">ABC transporter substrate-binding protein</fullName>
    </submittedName>
</protein>
<dbReference type="Gene3D" id="3.40.50.1980">
    <property type="entry name" value="Nitrogenase molybdenum iron protein domain"/>
    <property type="match status" value="2"/>
</dbReference>
<evidence type="ECO:0000259" key="2">
    <source>
        <dbReference type="PROSITE" id="PS50983"/>
    </source>
</evidence>
<dbReference type="InterPro" id="IPR050902">
    <property type="entry name" value="ABC_Transporter_SBP"/>
</dbReference>
<evidence type="ECO:0000256" key="1">
    <source>
        <dbReference type="SAM" id="SignalP"/>
    </source>
</evidence>
<organism evidence="3 4">
    <name type="scientific">Candidatus Mailhella merdigallinarum</name>
    <dbReference type="NCBI Taxonomy" id="2838658"/>
    <lineage>
        <taxon>Bacteria</taxon>
        <taxon>Pseudomonadati</taxon>
        <taxon>Thermodesulfobacteriota</taxon>
        <taxon>Desulfovibrionia</taxon>
        <taxon>Desulfovibrionales</taxon>
        <taxon>Desulfovibrionaceae</taxon>
        <taxon>Mailhella</taxon>
    </lineage>
</organism>
<proteinExistence type="predicted"/>
<dbReference type="Proteomes" id="UP000824225">
    <property type="component" value="Unassembled WGS sequence"/>
</dbReference>
<feature type="chain" id="PRO_5038417298" evidence="1">
    <location>
        <begin position="33"/>
        <end position="301"/>
    </location>
</feature>
<feature type="signal peptide" evidence="1">
    <location>
        <begin position="1"/>
        <end position="32"/>
    </location>
</feature>
<dbReference type="PROSITE" id="PS50983">
    <property type="entry name" value="FE_B12_PBP"/>
    <property type="match status" value="1"/>
</dbReference>
<dbReference type="AlphaFoldDB" id="A0A9D2HCJ8"/>
<evidence type="ECO:0000313" key="3">
    <source>
        <dbReference type="EMBL" id="HJA07656.1"/>
    </source>
</evidence>
<feature type="domain" description="Fe/B12 periplasmic-binding" evidence="2">
    <location>
        <begin position="53"/>
        <end position="301"/>
    </location>
</feature>
<comment type="caution">
    <text evidence="3">The sequence shown here is derived from an EMBL/GenBank/DDBJ whole genome shotgun (WGS) entry which is preliminary data.</text>
</comment>